<accession>A0ABU6U5L7</accession>
<dbReference type="Proteomes" id="UP001341840">
    <property type="component" value="Unassembled WGS sequence"/>
</dbReference>
<dbReference type="PROSITE" id="PS51375">
    <property type="entry name" value="PPR"/>
    <property type="match status" value="6"/>
</dbReference>
<name>A0ABU6U5L7_9FABA</name>
<evidence type="ECO:0008006" key="6">
    <source>
        <dbReference type="Google" id="ProtNLM"/>
    </source>
</evidence>
<dbReference type="InterPro" id="IPR011990">
    <property type="entry name" value="TPR-like_helical_dom_sf"/>
</dbReference>
<dbReference type="PANTHER" id="PTHR47939">
    <property type="entry name" value="MEMBRANE-ASSOCIATED SALT-INDUCIBLE PROTEIN-LIKE"/>
    <property type="match status" value="1"/>
</dbReference>
<organism evidence="4 5">
    <name type="scientific">Stylosanthes scabra</name>
    <dbReference type="NCBI Taxonomy" id="79078"/>
    <lineage>
        <taxon>Eukaryota</taxon>
        <taxon>Viridiplantae</taxon>
        <taxon>Streptophyta</taxon>
        <taxon>Embryophyta</taxon>
        <taxon>Tracheophyta</taxon>
        <taxon>Spermatophyta</taxon>
        <taxon>Magnoliopsida</taxon>
        <taxon>eudicotyledons</taxon>
        <taxon>Gunneridae</taxon>
        <taxon>Pentapetalae</taxon>
        <taxon>rosids</taxon>
        <taxon>fabids</taxon>
        <taxon>Fabales</taxon>
        <taxon>Fabaceae</taxon>
        <taxon>Papilionoideae</taxon>
        <taxon>50 kb inversion clade</taxon>
        <taxon>dalbergioids sensu lato</taxon>
        <taxon>Dalbergieae</taxon>
        <taxon>Pterocarpus clade</taxon>
        <taxon>Stylosanthes</taxon>
    </lineage>
</organism>
<dbReference type="NCBIfam" id="TIGR00756">
    <property type="entry name" value="PPR"/>
    <property type="match status" value="3"/>
</dbReference>
<feature type="repeat" description="PPR" evidence="3">
    <location>
        <begin position="320"/>
        <end position="355"/>
    </location>
</feature>
<feature type="repeat" description="PPR" evidence="3">
    <location>
        <begin position="597"/>
        <end position="631"/>
    </location>
</feature>
<comment type="similarity">
    <text evidence="1">Belongs to the PPR family. P subfamily.</text>
</comment>
<dbReference type="SUPFAM" id="SSF81901">
    <property type="entry name" value="HCP-like"/>
    <property type="match status" value="1"/>
</dbReference>
<evidence type="ECO:0000256" key="3">
    <source>
        <dbReference type="PROSITE-ProRule" id="PRU00708"/>
    </source>
</evidence>
<dbReference type="PANTHER" id="PTHR47939:SF13">
    <property type="entry name" value="OS03G0201400 PROTEIN"/>
    <property type="match status" value="1"/>
</dbReference>
<comment type="caution">
    <text evidence="4">The sequence shown here is derived from an EMBL/GenBank/DDBJ whole genome shotgun (WGS) entry which is preliminary data.</text>
</comment>
<feature type="repeat" description="PPR" evidence="3">
    <location>
        <begin position="250"/>
        <end position="284"/>
    </location>
</feature>
<dbReference type="Pfam" id="PF01535">
    <property type="entry name" value="PPR"/>
    <property type="match status" value="6"/>
</dbReference>
<protein>
    <recommendedName>
        <fullName evidence="6">Pentatricopeptide repeat-containing protein</fullName>
    </recommendedName>
</protein>
<dbReference type="InterPro" id="IPR002885">
    <property type="entry name" value="PPR_rpt"/>
</dbReference>
<feature type="repeat" description="PPR" evidence="3">
    <location>
        <begin position="803"/>
        <end position="836"/>
    </location>
</feature>
<gene>
    <name evidence="4" type="ORF">PIB30_004359</name>
</gene>
<sequence length="883" mass="100267">MLLHPLKHVTKRRSLFSSFLIPNNNHNSSSFSSSFSSASASSSSSFHKKEIPNDVASSFKAWFNTRHATRSTLITRIFQILSASDSSSSHNDAAVDASLSALPLPPLSEAFVLSVLHHGASAGHVLPCLRFFDWAGRQPRFHHTRGTFSAIFRILARAHLMPLILEFLQSFRRHGPSFHPRARFNDTLVIGYAIAGKPEIALHLFGKMRFHGLDLDSFGYHVLLNALVEERYFNAFDAIVRQIRIRGFEDRFTNGLVMKCLCKQGRLDEAEGFLFDLVDGGKELHGSEVSVLIKALCGSNRFDHAVRLVREFGDSGLVPLDNAYGVWISGLVKGGRLDEALEFFSQKKEDEGYIPGFARYNVLICRLLRENRLNEVYDLLLDMNEAAVPPNMVTMNAVLCFFCKAGMVDVALDLYKSRSELELSPNHMAYKYLILTLCWDGNVTEAFSVLKSSIDHGYFPDRRTFNRLVNVLCREHMVDEMKELLHLALARKNMPDSSAFDKLIMALCQAGRVEDSYLLHGELNGASAMGAYAKMIKGFIELNKGDIAAHLLVEMNKKGHKVTRALCRDVLSCLLQTDNARSHFFSLFEMLSLNDPQHFIYECFIDGAGHAKKAELAREVFDLMQRNGIQPTSTSRILMLKAYLKSGRISEALNFFNSIRSYGLVNAKLYNSLVVYLCKSKPELAHLIFLQMLKDGYHPTIECSENLVLNLCSLERYHEAVNLVDVYERMGRRLTSFLGNVLLYRSMFTPEVYNACVRLRGVKEEGKTDRSILSFLLGAFSGLHKVGRVEDLEQLIAKCFPLDVYTYNLLLRKACESDMGQACDLFNRMCRRGFEPNWWTYDTMVYGFTIHGRRDEAKRWVKEKFVKGLCPKERTRITHLRNK</sequence>
<evidence type="ECO:0000256" key="1">
    <source>
        <dbReference type="ARBA" id="ARBA00007626"/>
    </source>
</evidence>
<dbReference type="Pfam" id="PF13041">
    <property type="entry name" value="PPR_2"/>
    <property type="match status" value="2"/>
</dbReference>
<feature type="repeat" description="PPR" evidence="3">
    <location>
        <begin position="391"/>
        <end position="425"/>
    </location>
</feature>
<evidence type="ECO:0000313" key="4">
    <source>
        <dbReference type="EMBL" id="MED6155343.1"/>
    </source>
</evidence>
<keyword evidence="5" id="KW-1185">Reference proteome</keyword>
<keyword evidence="2" id="KW-0677">Repeat</keyword>
<dbReference type="Gene3D" id="1.25.40.10">
    <property type="entry name" value="Tetratricopeptide repeat domain"/>
    <property type="match status" value="6"/>
</dbReference>
<feature type="repeat" description="PPR" evidence="3">
    <location>
        <begin position="461"/>
        <end position="495"/>
    </location>
</feature>
<reference evidence="4 5" key="1">
    <citation type="journal article" date="2023" name="Plants (Basel)">
        <title>Bridging the Gap: Combining Genomics and Transcriptomics Approaches to Understand Stylosanthes scabra, an Orphan Legume from the Brazilian Caatinga.</title>
        <authorList>
            <person name="Ferreira-Neto J.R.C."/>
            <person name="da Silva M.D."/>
            <person name="Binneck E."/>
            <person name="de Melo N.F."/>
            <person name="da Silva R.H."/>
            <person name="de Melo A.L.T.M."/>
            <person name="Pandolfi V."/>
            <person name="Bustamante F.O."/>
            <person name="Brasileiro-Vidal A.C."/>
            <person name="Benko-Iseppon A.M."/>
        </authorList>
    </citation>
    <scope>NUCLEOTIDE SEQUENCE [LARGE SCALE GENOMIC DNA]</scope>
    <source>
        <tissue evidence="4">Leaves</tissue>
    </source>
</reference>
<dbReference type="InterPro" id="IPR050667">
    <property type="entry name" value="PPR-containing_protein"/>
</dbReference>
<dbReference type="EMBL" id="JASCZI010120837">
    <property type="protein sequence ID" value="MED6155343.1"/>
    <property type="molecule type" value="Genomic_DNA"/>
</dbReference>
<evidence type="ECO:0000313" key="5">
    <source>
        <dbReference type="Proteomes" id="UP001341840"/>
    </source>
</evidence>
<evidence type="ECO:0000256" key="2">
    <source>
        <dbReference type="ARBA" id="ARBA00022737"/>
    </source>
</evidence>
<proteinExistence type="inferred from homology"/>